<reference evidence="1 2" key="1">
    <citation type="submission" date="2015-01" db="EMBL/GenBank/DDBJ databases">
        <title>Genome Sequencing of Rickettsiales.</title>
        <authorList>
            <person name="Daugherty S.C."/>
            <person name="Su Q."/>
            <person name="Abolude K."/>
            <person name="Beier-Sexton M."/>
            <person name="Carlyon J.A."/>
            <person name="Carter R."/>
            <person name="Day N.P."/>
            <person name="Dumler S.J."/>
            <person name="Dyachenko V."/>
            <person name="Godinez A."/>
            <person name="Kurtti T.J."/>
            <person name="Lichay M."/>
            <person name="Mullins K.E."/>
            <person name="Ott S."/>
            <person name="Pappas-Brown V."/>
            <person name="Paris D.H."/>
            <person name="Patel P."/>
            <person name="Richards A.L."/>
            <person name="Sadzewicz L."/>
            <person name="Sears K."/>
            <person name="Seidman D."/>
            <person name="Sengamalay N."/>
            <person name="Stenos J."/>
            <person name="Tallon L.J."/>
            <person name="Vincent G."/>
            <person name="Fraser C.M."/>
            <person name="Munderloh U."/>
            <person name="Dunning-Hotopp J.C."/>
        </authorList>
    </citation>
    <scope>NUCLEOTIDE SEQUENCE [LARGE SCALE GENOMIC DNA]</scope>
    <source>
        <strain evidence="1 2">CRT53-1</strain>
    </source>
</reference>
<evidence type="ECO:0000313" key="2">
    <source>
        <dbReference type="Proteomes" id="UP000033722"/>
    </source>
</evidence>
<name>A0A0F3Q6W6_ANAPH</name>
<dbReference type="Proteomes" id="UP000033722">
    <property type="component" value="Unassembled WGS sequence"/>
</dbReference>
<gene>
    <name evidence="1" type="ORF">APHCRT_0156</name>
</gene>
<evidence type="ECO:0000313" key="1">
    <source>
        <dbReference type="EMBL" id="KJV88345.1"/>
    </source>
</evidence>
<proteinExistence type="predicted"/>
<accession>A0A0F3Q6W6</accession>
<comment type="caution">
    <text evidence="1">The sequence shown here is derived from an EMBL/GenBank/DDBJ whole genome shotgun (WGS) entry which is preliminary data.</text>
</comment>
<dbReference type="EMBL" id="LAOD01000005">
    <property type="protein sequence ID" value="KJV88345.1"/>
    <property type="molecule type" value="Genomic_DNA"/>
</dbReference>
<sequence>MKKRHENGPLLEFFHEQNAELAGFYRTYSNLWRSFNT</sequence>
<dbReference type="AlphaFoldDB" id="A0A0F3Q6W6"/>
<protein>
    <submittedName>
        <fullName evidence="1">Uncharacterized protein</fullName>
    </submittedName>
</protein>
<organism evidence="1 2">
    <name type="scientific">Anaplasma phagocytophilum str. CRT53-1</name>
    <dbReference type="NCBI Taxonomy" id="1359157"/>
    <lineage>
        <taxon>Bacteria</taxon>
        <taxon>Pseudomonadati</taxon>
        <taxon>Pseudomonadota</taxon>
        <taxon>Alphaproteobacteria</taxon>
        <taxon>Rickettsiales</taxon>
        <taxon>Anaplasmataceae</taxon>
        <taxon>Anaplasma</taxon>
        <taxon>phagocytophilum group</taxon>
    </lineage>
</organism>